<dbReference type="EMBL" id="CP074694">
    <property type="protein sequence ID" value="QVL32620.1"/>
    <property type="molecule type" value="Genomic_DNA"/>
</dbReference>
<accession>A0A8E6EVE6</accession>
<keyword evidence="2" id="KW-1185">Reference proteome</keyword>
<sequence length="146" mass="16523">MALRKRGKYWYGDSQGDIRDELKRFGKLNGYVPTQFADARCICACTTFLLRSDENEGAAVRVCISCGDEHPIGDSDEYLAEADMQDHDCVCGENAFEITVGVSVYEDSDDVRWLYIGCRCPKCGLTGCYGDWKNEFIDYRKLLARV</sequence>
<evidence type="ECO:0000313" key="2">
    <source>
        <dbReference type="Proteomes" id="UP000676194"/>
    </source>
</evidence>
<dbReference type="AlphaFoldDB" id="A0A8E6EVE6"/>
<reference evidence="1" key="1">
    <citation type="submission" date="2021-05" db="EMBL/GenBank/DDBJ databases">
        <title>Complete genome sequence of the cellulolytic planctomycete Telmatocola sphagniphila SP2T and characterization of the first cellulase from planctomycetes.</title>
        <authorList>
            <person name="Rakitin A.L."/>
            <person name="Beletsky A.V."/>
            <person name="Naumoff D.G."/>
            <person name="Kulichevskaya I.S."/>
            <person name="Mardanov A.V."/>
            <person name="Ravin N.V."/>
            <person name="Dedysh S.N."/>
        </authorList>
    </citation>
    <scope>NUCLEOTIDE SEQUENCE</scope>
    <source>
        <strain evidence="1">SP2T</strain>
    </source>
</reference>
<proteinExistence type="predicted"/>
<gene>
    <name evidence="1" type="ORF">KIH39_01500</name>
</gene>
<evidence type="ECO:0000313" key="1">
    <source>
        <dbReference type="EMBL" id="QVL32620.1"/>
    </source>
</evidence>
<name>A0A8E6EVE6_9BACT</name>
<dbReference type="RefSeq" id="WP_213497512.1">
    <property type="nucleotide sequence ID" value="NZ_CP074694.1"/>
</dbReference>
<dbReference type="KEGG" id="tsph:KIH39_01500"/>
<protein>
    <submittedName>
        <fullName evidence="1">Uncharacterized protein</fullName>
    </submittedName>
</protein>
<organism evidence="1 2">
    <name type="scientific">Telmatocola sphagniphila</name>
    <dbReference type="NCBI Taxonomy" id="1123043"/>
    <lineage>
        <taxon>Bacteria</taxon>
        <taxon>Pseudomonadati</taxon>
        <taxon>Planctomycetota</taxon>
        <taxon>Planctomycetia</taxon>
        <taxon>Gemmatales</taxon>
        <taxon>Gemmataceae</taxon>
    </lineage>
</organism>
<dbReference type="Proteomes" id="UP000676194">
    <property type="component" value="Chromosome"/>
</dbReference>